<dbReference type="PANTHER" id="PTHR21447:SF11">
    <property type="entry name" value="RING-TYPE DOMAIN-CONTAINING PROTEIN"/>
    <property type="match status" value="1"/>
</dbReference>
<dbReference type="RefSeq" id="XP_003106481.2">
    <property type="nucleotide sequence ID" value="XM_003106433.2"/>
</dbReference>
<dbReference type="PANTHER" id="PTHR21447">
    <property type="entry name" value="RING-TYPE DOMAIN-CONTAINING PROTEIN-RELATED"/>
    <property type="match status" value="1"/>
</dbReference>
<sequence length="523" mass="61639">MFEDDVSRKPHSLLSVVRKFLPKELIPPTWKCEGDDLVKNVQNLIQEGNKLLGMFETSTILWHEMYSYMNFPRCLEYFNWHAAERIAPFPYFHKSVNGKFCLYRNDLYKMFDYWDKTPLPGSHEGILAEAVLDRCWHKLINGSHHELIVCPEKPINMQRQFPPHRAFTEKITSEKYEQFVEEWKQEMKERINNLDDFILTTLDKLLKQCPGLKFSTEELARIISWVGYVIGNVKDYAIKGHIHLPPLNSECGWKPLIRKFSFDCNHFVMADELVDTLKKLRVDVNWLENEVAEMPDLSTFAYNEIEEKIGETYYAMLEFVDIEITQFLFTQSPIPSVRYDDFCLLAVDALHEILMDMILAKKVFQKITPEDGNIVIEFLESLKFYFDPSRDIFFVDIKVVDAIKTLWEDIYVHRMNQDASKAKLIIKTKSEKFEEKELCKTLDFLELYKFFDNIKGYANKVHKNLAGQDALTPRHVHVAVALCQINCLARKVSWMLDFVHMQKACPWFGIVDCERCRDEREEQ</sequence>
<evidence type="ECO:0000313" key="2">
    <source>
        <dbReference type="Proteomes" id="UP000483820"/>
    </source>
</evidence>
<protein>
    <submittedName>
        <fullName evidence="1">Uncharacterized protein</fullName>
    </submittedName>
</protein>
<proteinExistence type="predicted"/>
<evidence type="ECO:0000313" key="1">
    <source>
        <dbReference type="EMBL" id="KAF1754171.1"/>
    </source>
</evidence>
<gene>
    <name evidence="1" type="ORF">GCK72_020731</name>
</gene>
<dbReference type="Proteomes" id="UP000483820">
    <property type="component" value="Chromosome V"/>
</dbReference>
<dbReference type="CTD" id="9808892"/>
<dbReference type="GO" id="GO:0045121">
    <property type="term" value="C:membrane raft"/>
    <property type="evidence" value="ECO:0007669"/>
    <property type="project" value="TreeGrafter"/>
</dbReference>
<dbReference type="GO" id="GO:0045087">
    <property type="term" value="P:innate immune response"/>
    <property type="evidence" value="ECO:0007669"/>
    <property type="project" value="TreeGrafter"/>
</dbReference>
<reference evidence="1 2" key="1">
    <citation type="submission" date="2019-12" db="EMBL/GenBank/DDBJ databases">
        <title>Chromosome-level assembly of the Caenorhabditis remanei genome.</title>
        <authorList>
            <person name="Teterina A.A."/>
            <person name="Willis J.H."/>
            <person name="Phillips P.C."/>
        </authorList>
    </citation>
    <scope>NUCLEOTIDE SEQUENCE [LARGE SCALE GENOMIC DNA]</scope>
    <source>
        <strain evidence="1 2">PX506</strain>
        <tissue evidence="1">Whole organism</tissue>
    </source>
</reference>
<dbReference type="KEGG" id="crq:GCK72_020731"/>
<dbReference type="GeneID" id="9808892"/>
<dbReference type="EMBL" id="WUAV01000005">
    <property type="protein sequence ID" value="KAF1754171.1"/>
    <property type="molecule type" value="Genomic_DNA"/>
</dbReference>
<accession>A0A6A5GHU3</accession>
<organism evidence="1 2">
    <name type="scientific">Caenorhabditis remanei</name>
    <name type="common">Caenorhabditis vulgaris</name>
    <dbReference type="NCBI Taxonomy" id="31234"/>
    <lineage>
        <taxon>Eukaryota</taxon>
        <taxon>Metazoa</taxon>
        <taxon>Ecdysozoa</taxon>
        <taxon>Nematoda</taxon>
        <taxon>Chromadorea</taxon>
        <taxon>Rhabditida</taxon>
        <taxon>Rhabditina</taxon>
        <taxon>Rhabditomorpha</taxon>
        <taxon>Rhabditoidea</taxon>
        <taxon>Rhabditidae</taxon>
        <taxon>Peloderinae</taxon>
        <taxon>Caenorhabditis</taxon>
    </lineage>
</organism>
<name>A0A6A5GHU3_CAERE</name>
<dbReference type="AlphaFoldDB" id="A0A6A5GHU3"/>
<comment type="caution">
    <text evidence="1">The sequence shown here is derived from an EMBL/GenBank/DDBJ whole genome shotgun (WGS) entry which is preliminary data.</text>
</comment>